<dbReference type="SMART" id="SM00978">
    <property type="entry name" value="Tim44"/>
    <property type="match status" value="1"/>
</dbReference>
<evidence type="ECO:0000256" key="4">
    <source>
        <dbReference type="ARBA" id="ARBA00022946"/>
    </source>
</evidence>
<dbReference type="GO" id="GO:0000387">
    <property type="term" value="P:spliceosomal snRNP assembly"/>
    <property type="evidence" value="ECO:0007669"/>
    <property type="project" value="InterPro"/>
</dbReference>
<evidence type="ECO:0000256" key="6">
    <source>
        <dbReference type="ARBA" id="ARBA00023136"/>
    </source>
</evidence>
<evidence type="ECO:0000256" key="2">
    <source>
        <dbReference type="ARBA" id="ARBA00009597"/>
    </source>
</evidence>
<comment type="subcellular location">
    <subcellularLocation>
        <location evidence="1">Mitochondrion inner membrane</location>
    </subcellularLocation>
</comment>
<evidence type="ECO:0000256" key="5">
    <source>
        <dbReference type="ARBA" id="ARBA00023128"/>
    </source>
</evidence>
<dbReference type="GO" id="GO:0030150">
    <property type="term" value="P:protein import into mitochondrial matrix"/>
    <property type="evidence" value="ECO:0007669"/>
    <property type="project" value="TreeGrafter"/>
</dbReference>
<accession>A0A915P5B6</accession>
<dbReference type="Gene3D" id="3.10.450.240">
    <property type="match status" value="1"/>
</dbReference>
<protein>
    <submittedName>
        <fullName evidence="9">Tim44-like domain-containing protein</fullName>
    </submittedName>
</protein>
<sequence length="390" mass="45112">MKMFLFNIELLDWKMRIDESENIVFRGVRSTMERIQLAFTSQDDVSIVLTEISKVDPNFNKHNWLRFCEKEMIPNILEAVIQMNVDAFKMISQGINEYSKIGYNTFDSQIIDVSKVEMVSGKMMDQGPTLVITFQVFMIHVLKNKEGKVIEGDPNNAIRVHHVWVLCRDMEEFNPATAWKLLELHVQKGNLWEKNNFLKIHSKMDYDDDSDEPMDLDQHQRKFFDVGPFDPRRVDLNKPAMTAEEYLKQVIVDRSQQPAIAVASNLSLIMAQSSTSATTSRITNCLENQLEIFTTRFGPDSEWRTAKVNEFSLNRSLLEEKKAPPDILANIKLPTPGDSQGWCQLCFERRIPELDIKEEDKEKLEKFAHHKGIPPMLGLVRCESSYYAPD</sequence>
<dbReference type="WBParaSite" id="scf7180000424003.g12011">
    <property type="protein sequence ID" value="scf7180000424003.g12011"/>
    <property type="gene ID" value="scf7180000424003.g12011"/>
</dbReference>
<keyword evidence="3" id="KW-0999">Mitochondrion inner membrane</keyword>
<feature type="domain" description="Tim44-like" evidence="7">
    <location>
        <begin position="45"/>
        <end position="186"/>
    </location>
</feature>
<dbReference type="InterPro" id="IPR007379">
    <property type="entry name" value="Tim44-like_dom"/>
</dbReference>
<dbReference type="PANTHER" id="PTHR10721">
    <property type="entry name" value="MITOCHONDRIAL IMPORT INNER MEMBRANE TRANSLOCASE SUBUNIT TIM44"/>
    <property type="match status" value="1"/>
</dbReference>
<dbReference type="AlphaFoldDB" id="A0A915P5B6"/>
<dbReference type="InterPro" id="IPR035426">
    <property type="entry name" value="Gemin2/Brr1"/>
</dbReference>
<keyword evidence="5" id="KW-0496">Mitochondrion</keyword>
<keyword evidence="8" id="KW-1185">Reference proteome</keyword>
<evidence type="ECO:0000313" key="8">
    <source>
        <dbReference type="Proteomes" id="UP000887560"/>
    </source>
</evidence>
<evidence type="ECO:0000256" key="3">
    <source>
        <dbReference type="ARBA" id="ARBA00022792"/>
    </source>
</evidence>
<dbReference type="PANTHER" id="PTHR10721:SF1">
    <property type="entry name" value="MITOCHONDRIAL IMPORT INNER MEMBRANE TRANSLOCASE SUBUNIT TIM44"/>
    <property type="match status" value="1"/>
</dbReference>
<dbReference type="InterPro" id="IPR039544">
    <property type="entry name" value="Tim44-like"/>
</dbReference>
<organism evidence="8 9">
    <name type="scientific">Meloidogyne floridensis</name>
    <dbReference type="NCBI Taxonomy" id="298350"/>
    <lineage>
        <taxon>Eukaryota</taxon>
        <taxon>Metazoa</taxon>
        <taxon>Ecdysozoa</taxon>
        <taxon>Nematoda</taxon>
        <taxon>Chromadorea</taxon>
        <taxon>Rhabditida</taxon>
        <taxon>Tylenchina</taxon>
        <taxon>Tylenchomorpha</taxon>
        <taxon>Tylenchoidea</taxon>
        <taxon>Meloidogynidae</taxon>
        <taxon>Meloidogyninae</taxon>
        <taxon>Meloidogyne</taxon>
    </lineage>
</organism>
<dbReference type="InterPro" id="IPR032710">
    <property type="entry name" value="NTF2-like_dom_sf"/>
</dbReference>
<dbReference type="GO" id="GO:0051087">
    <property type="term" value="F:protein-folding chaperone binding"/>
    <property type="evidence" value="ECO:0007669"/>
    <property type="project" value="TreeGrafter"/>
</dbReference>
<dbReference type="Gene3D" id="1.20.58.1070">
    <property type="match status" value="1"/>
</dbReference>
<proteinExistence type="inferred from homology"/>
<dbReference type="SUPFAM" id="SSF54427">
    <property type="entry name" value="NTF2-like"/>
    <property type="match status" value="1"/>
</dbReference>
<keyword evidence="6" id="KW-0472">Membrane</keyword>
<keyword evidence="4" id="KW-0809">Transit peptide</keyword>
<name>A0A915P5B6_9BILA</name>
<dbReference type="GO" id="GO:0005743">
    <property type="term" value="C:mitochondrial inner membrane"/>
    <property type="evidence" value="ECO:0007669"/>
    <property type="project" value="UniProtKB-SubCell"/>
</dbReference>
<evidence type="ECO:0000313" key="9">
    <source>
        <dbReference type="WBParaSite" id="scf7180000424003.g12011"/>
    </source>
</evidence>
<dbReference type="Pfam" id="PF04938">
    <property type="entry name" value="SIP1"/>
    <property type="match status" value="1"/>
</dbReference>
<dbReference type="Pfam" id="PF04280">
    <property type="entry name" value="Tim44"/>
    <property type="match status" value="1"/>
</dbReference>
<evidence type="ECO:0000259" key="7">
    <source>
        <dbReference type="SMART" id="SM00978"/>
    </source>
</evidence>
<comment type="similarity">
    <text evidence="2">Belongs to the Tim44 family.</text>
</comment>
<dbReference type="Proteomes" id="UP000887560">
    <property type="component" value="Unplaced"/>
</dbReference>
<reference evidence="9" key="1">
    <citation type="submission" date="2022-11" db="UniProtKB">
        <authorList>
            <consortium name="WormBaseParasite"/>
        </authorList>
    </citation>
    <scope>IDENTIFICATION</scope>
</reference>
<evidence type="ECO:0000256" key="1">
    <source>
        <dbReference type="ARBA" id="ARBA00004273"/>
    </source>
</evidence>